<reference evidence="2 3" key="1">
    <citation type="journal article" date="2017" name="Mol. Biol. Evol.">
        <title>The 4-celled Tetrabaena socialis nuclear genome reveals the essential components for genetic control of cell number at the origin of multicellularity in the volvocine lineage.</title>
        <authorList>
            <person name="Featherston J."/>
            <person name="Arakaki Y."/>
            <person name="Hanschen E.R."/>
            <person name="Ferris P.J."/>
            <person name="Michod R.E."/>
            <person name="Olson B.J.S.C."/>
            <person name="Nozaki H."/>
            <person name="Durand P.M."/>
        </authorList>
    </citation>
    <scope>NUCLEOTIDE SEQUENCE [LARGE SCALE GENOMIC DNA]</scope>
    <source>
        <strain evidence="2 3">NIES-571</strain>
    </source>
</reference>
<organism evidence="2 3">
    <name type="scientific">Tetrabaena socialis</name>
    <dbReference type="NCBI Taxonomy" id="47790"/>
    <lineage>
        <taxon>Eukaryota</taxon>
        <taxon>Viridiplantae</taxon>
        <taxon>Chlorophyta</taxon>
        <taxon>core chlorophytes</taxon>
        <taxon>Chlorophyceae</taxon>
        <taxon>CS clade</taxon>
        <taxon>Chlamydomonadales</taxon>
        <taxon>Tetrabaenaceae</taxon>
        <taxon>Tetrabaena</taxon>
    </lineage>
</organism>
<feature type="compositionally biased region" description="Basic and acidic residues" evidence="1">
    <location>
        <begin position="178"/>
        <end position="189"/>
    </location>
</feature>
<gene>
    <name evidence="2" type="ORF">TSOC_005173</name>
</gene>
<accession>A0A2J8A700</accession>
<protein>
    <submittedName>
        <fullName evidence="2">Uncharacterized protein</fullName>
    </submittedName>
</protein>
<sequence>MLQRKRLHLRDLGIHQRQLLARLPLLGPSLVDVLRDSRGRAWEQPSQLLGHIEQPGQRQQHLRAGCNTSATPGPCCSRAALAASASLRATTKVSLRPSGEAAAASGEGKTYQTGMRVKRSRLQSQLAPSRRSWLVMKPPYLGSTARRSTAAEMVSGRVVATGRNSEPSPPATGYLRNGGKERRVPKDEDVSTSASMRSSAVLASKFFANSGRAELLTAKDRLGSAQERRSALLRTEMDYYTIIDSQGAGVLANQAKPHTFGATAQQVAAT</sequence>
<name>A0A2J8A700_9CHLO</name>
<feature type="region of interest" description="Disordered" evidence="1">
    <location>
        <begin position="160"/>
        <end position="195"/>
    </location>
</feature>
<keyword evidence="3" id="KW-1185">Reference proteome</keyword>
<comment type="caution">
    <text evidence="2">The sequence shown here is derived from an EMBL/GenBank/DDBJ whole genome shotgun (WGS) entry which is preliminary data.</text>
</comment>
<proteinExistence type="predicted"/>
<evidence type="ECO:0000256" key="1">
    <source>
        <dbReference type="SAM" id="MobiDB-lite"/>
    </source>
</evidence>
<evidence type="ECO:0000313" key="2">
    <source>
        <dbReference type="EMBL" id="PNH08299.1"/>
    </source>
</evidence>
<dbReference type="EMBL" id="PGGS01000136">
    <property type="protein sequence ID" value="PNH08299.1"/>
    <property type="molecule type" value="Genomic_DNA"/>
</dbReference>
<dbReference type="AlphaFoldDB" id="A0A2J8A700"/>
<dbReference type="Proteomes" id="UP000236333">
    <property type="component" value="Unassembled WGS sequence"/>
</dbReference>
<evidence type="ECO:0000313" key="3">
    <source>
        <dbReference type="Proteomes" id="UP000236333"/>
    </source>
</evidence>